<reference evidence="4" key="1">
    <citation type="journal article" date="2022" name="G3 (Bethesda)">
        <title>Unveiling the complete genome sequence of Alicyclobacillus acidoterrestris DSM 3922T, a taint-producing strain.</title>
        <authorList>
            <person name="Leonardo I.C."/>
            <person name="Barreto Crespo M.T."/>
            <person name="Gaspar F.B."/>
        </authorList>
    </citation>
    <scope>NUCLEOTIDE SEQUENCE [LARGE SCALE GENOMIC DNA]</scope>
    <source>
        <strain evidence="4">DSM 3922</strain>
    </source>
</reference>
<comment type="function">
    <text evidence="1">Involved in the transposition of the insertion sequence.</text>
</comment>
<dbReference type="SUPFAM" id="SSF53098">
    <property type="entry name" value="Ribonuclease H-like"/>
    <property type="match status" value="1"/>
</dbReference>
<dbReference type="GO" id="GO:0003676">
    <property type="term" value="F:nucleic acid binding"/>
    <property type="evidence" value="ECO:0007669"/>
    <property type="project" value="InterPro"/>
</dbReference>
<dbReference type="Pfam" id="PF13333">
    <property type="entry name" value="rve_2"/>
    <property type="match status" value="1"/>
</dbReference>
<evidence type="ECO:0000313" key="3">
    <source>
        <dbReference type="EMBL" id="UNO49621.1"/>
    </source>
</evidence>
<dbReference type="InterPro" id="IPR001584">
    <property type="entry name" value="Integrase_cat-core"/>
</dbReference>
<evidence type="ECO:0000313" key="4">
    <source>
        <dbReference type="Proteomes" id="UP000829401"/>
    </source>
</evidence>
<evidence type="ECO:0000259" key="2">
    <source>
        <dbReference type="PROSITE" id="PS50994"/>
    </source>
</evidence>
<dbReference type="GO" id="GO:0015074">
    <property type="term" value="P:DNA integration"/>
    <property type="evidence" value="ECO:0007669"/>
    <property type="project" value="InterPro"/>
</dbReference>
<dbReference type="PROSITE" id="PS50994">
    <property type="entry name" value="INTEGRASE"/>
    <property type="match status" value="1"/>
</dbReference>
<dbReference type="EMBL" id="CP080467">
    <property type="protein sequence ID" value="UNO49621.1"/>
    <property type="molecule type" value="Genomic_DNA"/>
</dbReference>
<dbReference type="KEGG" id="aaco:K1I37_03505"/>
<dbReference type="Pfam" id="PF00665">
    <property type="entry name" value="rve"/>
    <property type="match status" value="1"/>
</dbReference>
<dbReference type="PANTHER" id="PTHR46889">
    <property type="entry name" value="TRANSPOSASE INSF FOR INSERTION SEQUENCE IS3B-RELATED"/>
    <property type="match status" value="1"/>
</dbReference>
<dbReference type="Gene3D" id="3.30.420.10">
    <property type="entry name" value="Ribonuclease H-like superfamily/Ribonuclease H"/>
    <property type="match status" value="1"/>
</dbReference>
<sequence length="271" mass="32222">MIAKALELNRTYCYSLLKEPVKKAKKAVIDKDALLKQRIRHLCERFPRYGYRRIKVMLRRQYSMQVNHKRVHRLMREMGLLVKSPQREASRKKRSGKIPVSQSNEHFQCDMTKIWCGKDGWGYLFAVIDAYDREIVGYSFSRYCRTEELLQAVDNAFNYRFPSGVLGANLTLRTDNGCQMTSRRFVQAMKDCQVKHERTGYNNPDADGYIERFFRSLKEEEVWMQEYDNFAEAKIAIKTYIEFYNKERPHSALGYRTPQEFRKWKESKEAA</sequence>
<accession>A0A9E6ZL70</accession>
<dbReference type="InterPro" id="IPR036397">
    <property type="entry name" value="RNaseH_sf"/>
</dbReference>
<dbReference type="InterPro" id="IPR012337">
    <property type="entry name" value="RNaseH-like_sf"/>
</dbReference>
<dbReference type="InterPro" id="IPR050900">
    <property type="entry name" value="Transposase_IS3/IS150/IS904"/>
</dbReference>
<dbReference type="PANTHER" id="PTHR46889:SF4">
    <property type="entry name" value="TRANSPOSASE INSO FOR INSERTION SEQUENCE ELEMENT IS911B-RELATED"/>
    <property type="match status" value="1"/>
</dbReference>
<dbReference type="Pfam" id="PF13276">
    <property type="entry name" value="HTH_21"/>
    <property type="match status" value="1"/>
</dbReference>
<dbReference type="Proteomes" id="UP000829401">
    <property type="component" value="Chromosome"/>
</dbReference>
<dbReference type="NCBIfam" id="NF033516">
    <property type="entry name" value="transpos_IS3"/>
    <property type="match status" value="1"/>
</dbReference>
<dbReference type="InterPro" id="IPR025948">
    <property type="entry name" value="HTH-like_dom"/>
</dbReference>
<gene>
    <name evidence="3" type="ORF">K1I37_03505</name>
</gene>
<organism evidence="3 4">
    <name type="scientific">Alicyclobacillus acidoterrestris (strain ATCC 49025 / DSM 3922 / CIP 106132 / NCIMB 13137 / GD3B)</name>
    <dbReference type="NCBI Taxonomy" id="1356854"/>
    <lineage>
        <taxon>Bacteria</taxon>
        <taxon>Bacillati</taxon>
        <taxon>Bacillota</taxon>
        <taxon>Bacilli</taxon>
        <taxon>Bacillales</taxon>
        <taxon>Alicyclobacillaceae</taxon>
        <taxon>Alicyclobacillus</taxon>
    </lineage>
</organism>
<keyword evidence="4" id="KW-1185">Reference proteome</keyword>
<name>A0A9E6ZL70_ALIAG</name>
<feature type="domain" description="Integrase catalytic" evidence="2">
    <location>
        <begin position="95"/>
        <end position="266"/>
    </location>
</feature>
<protein>
    <submittedName>
        <fullName evidence="3">IS3 family transposase</fullName>
    </submittedName>
</protein>
<dbReference type="InterPro" id="IPR048020">
    <property type="entry name" value="Transpos_IS3"/>
</dbReference>
<evidence type="ECO:0000256" key="1">
    <source>
        <dbReference type="ARBA" id="ARBA00002286"/>
    </source>
</evidence>
<proteinExistence type="predicted"/>
<dbReference type="AlphaFoldDB" id="A0A9E6ZL70"/>